<accession>A0A1Q9EQF3</accession>
<dbReference type="Proteomes" id="UP000186817">
    <property type="component" value="Unassembled WGS sequence"/>
</dbReference>
<evidence type="ECO:0008006" key="3">
    <source>
        <dbReference type="Google" id="ProtNLM"/>
    </source>
</evidence>
<dbReference type="AlphaFoldDB" id="A0A1Q9EQF3"/>
<sequence length="631" mass="69631">MRLRVRLYIACVRSTLLYGIHAVGAPVEVLRRLDAFDARSLRSIVRSHAHMTYENTAALRRRIGVTSPCEALLALLKSRTQRSSEDASQQWFSKLRTDIVESQASSPPASAGTDCSAQAWGVPCDVCGQYFAQSAQTQAPGLHLTYPASTLTDPGCSPCRQIFARDGMPTCRLGGESFTRVEGLKKHIHRGCPHQANTPVQLSTDRVATTSVVEVATEGGEVVVQQGPTSQATPAHLQEPPLMQNPAFLPLLRTAWRNVLQNSAYCQNKMGEADEVMRASCAREELDLVFGKGKPANSAEAEDVIEVVQVPRDVHDDFLMSYLLLRAVVNLCERDTGTPPPANLGMLAWNDPLAWAQNKFCDGTMKVLIEYATALDRSFVTNSPAALPHPSWEDPTTSKPAERLAQHLLDSGAGTLWHSSRQVVRLLKLELPRHSLRRCGRKSRAGLPEFMAVAREIWIEDSSGTHMIESEAGWLRGVAQHEARLLKTRHGRLQHSGLWQVGEGGRGRAFVYMFRDALLQDVFFWFRRGTPTAAPPVVALAGKSIKRAAFGDKVLSSAVMRPTAEAAKVELAVAMEMAVAVEVAKAVALELLELQVLALLRFSWMRWIRIKISDFSLQFPERWNCQQCSAA</sequence>
<organism evidence="1 2">
    <name type="scientific">Symbiodinium microadriaticum</name>
    <name type="common">Dinoflagellate</name>
    <name type="synonym">Zooxanthella microadriatica</name>
    <dbReference type="NCBI Taxonomy" id="2951"/>
    <lineage>
        <taxon>Eukaryota</taxon>
        <taxon>Sar</taxon>
        <taxon>Alveolata</taxon>
        <taxon>Dinophyceae</taxon>
        <taxon>Suessiales</taxon>
        <taxon>Symbiodiniaceae</taxon>
        <taxon>Symbiodinium</taxon>
    </lineage>
</organism>
<protein>
    <recommendedName>
        <fullName evidence="3">C2H2-type domain-containing protein</fullName>
    </recommendedName>
</protein>
<keyword evidence="2" id="KW-1185">Reference proteome</keyword>
<gene>
    <name evidence="1" type="ORF">AK812_SmicGene6761</name>
</gene>
<name>A0A1Q9EQF3_SYMMI</name>
<comment type="caution">
    <text evidence="1">The sequence shown here is derived from an EMBL/GenBank/DDBJ whole genome shotgun (WGS) entry which is preliminary data.</text>
</comment>
<proteinExistence type="predicted"/>
<evidence type="ECO:0000313" key="1">
    <source>
        <dbReference type="EMBL" id="OLQ09665.1"/>
    </source>
</evidence>
<reference evidence="1 2" key="1">
    <citation type="submission" date="2016-02" db="EMBL/GenBank/DDBJ databases">
        <title>Genome analysis of coral dinoflagellate symbionts highlights evolutionary adaptations to a symbiotic lifestyle.</title>
        <authorList>
            <person name="Aranda M."/>
            <person name="Li Y."/>
            <person name="Liew Y.J."/>
            <person name="Baumgarten S."/>
            <person name="Simakov O."/>
            <person name="Wilson M."/>
            <person name="Piel J."/>
            <person name="Ashoor H."/>
            <person name="Bougouffa S."/>
            <person name="Bajic V.B."/>
            <person name="Ryu T."/>
            <person name="Ravasi T."/>
            <person name="Bayer T."/>
            <person name="Micklem G."/>
            <person name="Kim H."/>
            <person name="Bhak J."/>
            <person name="Lajeunesse T.C."/>
            <person name="Voolstra C.R."/>
        </authorList>
    </citation>
    <scope>NUCLEOTIDE SEQUENCE [LARGE SCALE GENOMIC DNA]</scope>
    <source>
        <strain evidence="1 2">CCMP2467</strain>
    </source>
</reference>
<evidence type="ECO:0000313" key="2">
    <source>
        <dbReference type="Proteomes" id="UP000186817"/>
    </source>
</evidence>
<dbReference type="EMBL" id="LSRX01000093">
    <property type="protein sequence ID" value="OLQ09665.1"/>
    <property type="molecule type" value="Genomic_DNA"/>
</dbReference>